<dbReference type="SUPFAM" id="SSF55383">
    <property type="entry name" value="Copper amine oxidase, domain N"/>
    <property type="match status" value="1"/>
</dbReference>
<name>A0A0S2W1W3_9FIRM</name>
<dbReference type="Proteomes" id="UP000064844">
    <property type="component" value="Chromosome"/>
</dbReference>
<reference evidence="4" key="2">
    <citation type="submission" date="2015-04" db="EMBL/GenBank/DDBJ databases">
        <title>A butyrogenic pathway from the amino acid lysine in a human gut commensal.</title>
        <authorList>
            <person name="de Vos W.M."/>
            <person name="Bui N.T.P."/>
            <person name="Plugge C.M."/>
            <person name="Ritari J."/>
        </authorList>
    </citation>
    <scope>NUCLEOTIDE SEQUENCE [LARGE SCALE GENOMIC DNA]</scope>
    <source>
        <strain evidence="4">AF211</strain>
    </source>
</reference>
<evidence type="ECO:0000313" key="4">
    <source>
        <dbReference type="Proteomes" id="UP000064844"/>
    </source>
</evidence>
<protein>
    <recommendedName>
        <fullName evidence="2">Copper amine oxidase-like N-terminal domain-containing protein</fullName>
    </recommendedName>
</protein>
<reference evidence="3 4" key="1">
    <citation type="journal article" date="2015" name="Nat. Commun.">
        <title>Production of butyrate from lysine and the Amadori product fructoselysine by a human gut commensal.</title>
        <authorList>
            <person name="Bui T.P."/>
            <person name="Ritari J."/>
            <person name="Boeren S."/>
            <person name="de Waard P."/>
            <person name="Plugge C.M."/>
            <person name="de Vos W.M."/>
        </authorList>
    </citation>
    <scope>NUCLEOTIDE SEQUENCE [LARGE SCALE GENOMIC DNA]</scope>
    <source>
        <strain evidence="3 4">AF211</strain>
    </source>
</reference>
<evidence type="ECO:0000256" key="1">
    <source>
        <dbReference type="SAM" id="SignalP"/>
    </source>
</evidence>
<feature type="chain" id="PRO_5006606258" description="Copper amine oxidase-like N-terminal domain-containing protein" evidence="1">
    <location>
        <begin position="29"/>
        <end position="341"/>
    </location>
</feature>
<dbReference type="InterPro" id="IPR012854">
    <property type="entry name" value="Cu_amine_oxidase-like_N"/>
</dbReference>
<feature type="signal peptide" evidence="1">
    <location>
        <begin position="1"/>
        <end position="28"/>
    </location>
</feature>
<dbReference type="AlphaFoldDB" id="A0A0S2W1W3"/>
<proteinExistence type="predicted"/>
<feature type="domain" description="Copper amine oxidase-like N-terminal" evidence="2">
    <location>
        <begin position="238"/>
        <end position="326"/>
    </location>
</feature>
<keyword evidence="1" id="KW-0732">Signal</keyword>
<dbReference type="InterPro" id="IPR036582">
    <property type="entry name" value="Mao_N_sf"/>
</dbReference>
<gene>
    <name evidence="3" type="ORF">IB211_00853</name>
</gene>
<accession>A0A0S2W1W3</accession>
<organism evidence="3 4">
    <name type="scientific">Intestinimonas butyriciproducens</name>
    <dbReference type="NCBI Taxonomy" id="1297617"/>
    <lineage>
        <taxon>Bacteria</taxon>
        <taxon>Bacillati</taxon>
        <taxon>Bacillota</taxon>
        <taxon>Clostridia</taxon>
        <taxon>Eubacteriales</taxon>
        <taxon>Intestinimonas</taxon>
    </lineage>
</organism>
<dbReference type="Gene3D" id="3.30.457.10">
    <property type="entry name" value="Copper amine oxidase-like, N-terminal domain"/>
    <property type="match status" value="1"/>
</dbReference>
<dbReference type="KEGG" id="ibu:IB211_00853"/>
<evidence type="ECO:0000259" key="2">
    <source>
        <dbReference type="Pfam" id="PF07833"/>
    </source>
</evidence>
<sequence>MKKPKLLKTALTAALAATLLLPCAAAGAEMSAKEGAAEQPAYTLMQRSESFPIQVWGQAAELGNNSLTLQNDNEGAAYAKIVVNVEEDTKILDAVTGEEKSFADIRKNEILYAWVGPAMTKSLPPIATASIILCNIPADFGVPTYAEVQSVAETEAGVDVYVSGDVVLHLTGETQYLAGPGNTCGTVSAADLYPGVRILSWYDVVTMSLPAQAAPGKVMVFPSAYAGWVTAEGLSVSVNGEALELSGASAARVENDRLLVPVRKVAEALGYQVSWEPYTNRVTVSEGEGELYHFTIGEEQAAKGDVTVGLVAPTQAVDGVTFMALDDLISLHVLKLESNWF</sequence>
<evidence type="ECO:0000313" key="3">
    <source>
        <dbReference type="EMBL" id="ALP93247.1"/>
    </source>
</evidence>
<dbReference type="STRING" id="1297617.IB211_00853"/>
<dbReference type="eggNOG" id="ENOG50331G5">
    <property type="taxonomic scope" value="Bacteria"/>
</dbReference>
<dbReference type="Pfam" id="PF07833">
    <property type="entry name" value="Cu_amine_oxidN1"/>
    <property type="match status" value="1"/>
</dbReference>
<keyword evidence="4" id="KW-1185">Reference proteome</keyword>
<dbReference type="RefSeq" id="WP_058117215.1">
    <property type="nucleotide sequence ID" value="NZ_CP011307.1"/>
</dbReference>
<dbReference type="EMBL" id="CP011307">
    <property type="protein sequence ID" value="ALP93247.1"/>
    <property type="molecule type" value="Genomic_DNA"/>
</dbReference>